<evidence type="ECO:0000313" key="5">
    <source>
        <dbReference type="EMBL" id="KAL2340443.1"/>
    </source>
</evidence>
<protein>
    <recommendedName>
        <fullName evidence="4">Aconitase/3-isopropylmalate dehydratase large subunit alpha/beta/alpha domain-containing protein</fullName>
    </recommendedName>
</protein>
<dbReference type="Proteomes" id="UP001603857">
    <property type="component" value="Unassembled WGS sequence"/>
</dbReference>
<dbReference type="InterPro" id="IPR036008">
    <property type="entry name" value="Aconitase_4Fe-4S_dom"/>
</dbReference>
<evidence type="ECO:0000256" key="2">
    <source>
        <dbReference type="ARBA" id="ARBA00023004"/>
    </source>
</evidence>
<proteinExistence type="predicted"/>
<dbReference type="Gene3D" id="3.30.499.10">
    <property type="entry name" value="Aconitase, domain 3"/>
    <property type="match status" value="1"/>
</dbReference>
<dbReference type="PANTHER" id="PTHR11670">
    <property type="entry name" value="ACONITASE/IRON-RESPONSIVE ELEMENT FAMILY MEMBER"/>
    <property type="match status" value="1"/>
</dbReference>
<comment type="caution">
    <text evidence="5">The sequence shown here is derived from an EMBL/GenBank/DDBJ whole genome shotgun (WGS) entry which is preliminary data.</text>
</comment>
<keyword evidence="6" id="KW-1185">Reference proteome</keyword>
<dbReference type="SUPFAM" id="SSF53732">
    <property type="entry name" value="Aconitase iron-sulfur domain"/>
    <property type="match status" value="1"/>
</dbReference>
<dbReference type="InterPro" id="IPR001030">
    <property type="entry name" value="Acoase/IPM_deHydtase_lsu_aba"/>
</dbReference>
<evidence type="ECO:0000256" key="3">
    <source>
        <dbReference type="ARBA" id="ARBA00023014"/>
    </source>
</evidence>
<feature type="domain" description="Aconitase/3-isopropylmalate dehydratase large subunit alpha/beta/alpha" evidence="4">
    <location>
        <begin position="195"/>
        <end position="264"/>
    </location>
</feature>
<evidence type="ECO:0000259" key="4">
    <source>
        <dbReference type="Pfam" id="PF00330"/>
    </source>
</evidence>
<name>A0ABD1MYF5_9FABA</name>
<dbReference type="InterPro" id="IPR015931">
    <property type="entry name" value="Acnase/IPM_dHydase_lsu_aba_1/3"/>
</dbReference>
<dbReference type="GO" id="GO:0051536">
    <property type="term" value="F:iron-sulfur cluster binding"/>
    <property type="evidence" value="ECO:0007669"/>
    <property type="project" value="UniProtKB-KW"/>
</dbReference>
<dbReference type="AlphaFoldDB" id="A0ABD1MYF5"/>
<dbReference type="InterPro" id="IPR006249">
    <property type="entry name" value="Aconitase/IRP2"/>
</dbReference>
<evidence type="ECO:0000313" key="6">
    <source>
        <dbReference type="Proteomes" id="UP001603857"/>
    </source>
</evidence>
<keyword evidence="1" id="KW-0479">Metal-binding</keyword>
<organism evidence="5 6">
    <name type="scientific">Flemingia macrophylla</name>
    <dbReference type="NCBI Taxonomy" id="520843"/>
    <lineage>
        <taxon>Eukaryota</taxon>
        <taxon>Viridiplantae</taxon>
        <taxon>Streptophyta</taxon>
        <taxon>Embryophyta</taxon>
        <taxon>Tracheophyta</taxon>
        <taxon>Spermatophyta</taxon>
        <taxon>Magnoliopsida</taxon>
        <taxon>eudicotyledons</taxon>
        <taxon>Gunneridae</taxon>
        <taxon>Pentapetalae</taxon>
        <taxon>rosids</taxon>
        <taxon>fabids</taxon>
        <taxon>Fabales</taxon>
        <taxon>Fabaceae</taxon>
        <taxon>Papilionoideae</taxon>
        <taxon>50 kb inversion clade</taxon>
        <taxon>NPAAA clade</taxon>
        <taxon>indigoferoid/millettioid clade</taxon>
        <taxon>Phaseoleae</taxon>
        <taxon>Flemingia</taxon>
    </lineage>
</organism>
<reference evidence="5 6" key="1">
    <citation type="submission" date="2024-08" db="EMBL/GenBank/DDBJ databases">
        <title>Insights into the chromosomal genome structure of Flemingia macrophylla.</title>
        <authorList>
            <person name="Ding Y."/>
            <person name="Zhao Y."/>
            <person name="Bi W."/>
            <person name="Wu M."/>
            <person name="Zhao G."/>
            <person name="Gong Y."/>
            <person name="Li W."/>
            <person name="Zhang P."/>
        </authorList>
    </citation>
    <scope>NUCLEOTIDE SEQUENCE [LARGE SCALE GENOMIC DNA]</scope>
    <source>
        <strain evidence="5">DYQJB</strain>
        <tissue evidence="5">Leaf</tissue>
    </source>
</reference>
<sequence>MSIFRALSKTVSICRSLSRTVSICRALSSDHEYLSRPLQDGECSVVAPPSSASPDSTWLIGDDAAGKASLDSTWLVGDDAVNETPVLTFQIRSKLWRLRHWVNTAPFDFSVFFKVVYICLSFQMAPESHQKEVYNSSYGQNSAPIFQMAPEAPQKDVYKSSYAQTSAPMSRCPLLHSAHGKRLEPRMSRPVFLALLSFHIVGFGCTTCIGNSRDLDPTVASAISENDIVAFGILLGNRNFVGHVHPLTKVNYLASPPLVIVASVNLDEKVKAPKIVVETSWNFEM</sequence>
<dbReference type="GO" id="GO:0046872">
    <property type="term" value="F:metal ion binding"/>
    <property type="evidence" value="ECO:0007669"/>
    <property type="project" value="UniProtKB-KW"/>
</dbReference>
<evidence type="ECO:0000256" key="1">
    <source>
        <dbReference type="ARBA" id="ARBA00022723"/>
    </source>
</evidence>
<dbReference type="EMBL" id="JBGMDY010000003">
    <property type="protein sequence ID" value="KAL2340443.1"/>
    <property type="molecule type" value="Genomic_DNA"/>
</dbReference>
<gene>
    <name evidence="5" type="ORF">Fmac_008383</name>
</gene>
<keyword evidence="2" id="KW-0408">Iron</keyword>
<dbReference type="Pfam" id="PF00330">
    <property type="entry name" value="Aconitase"/>
    <property type="match status" value="1"/>
</dbReference>
<accession>A0ABD1MYF5</accession>
<keyword evidence="3" id="KW-0411">Iron-sulfur</keyword>